<feature type="transmembrane region" description="Helical" evidence="1">
    <location>
        <begin position="12"/>
        <end position="30"/>
    </location>
</feature>
<accession>A0AAE1D0G9</accession>
<protein>
    <submittedName>
        <fullName evidence="2">Uncharacterized protein</fullName>
    </submittedName>
</protein>
<reference evidence="2" key="1">
    <citation type="journal article" date="2023" name="G3 (Bethesda)">
        <title>A reference genome for the long-term kleptoplast-retaining sea slug Elysia crispata morphotype clarki.</title>
        <authorList>
            <person name="Eastman K.E."/>
            <person name="Pendleton A.L."/>
            <person name="Shaikh M.A."/>
            <person name="Suttiyut T."/>
            <person name="Ogas R."/>
            <person name="Tomko P."/>
            <person name="Gavelis G."/>
            <person name="Widhalm J.R."/>
            <person name="Wisecaver J.H."/>
        </authorList>
    </citation>
    <scope>NUCLEOTIDE SEQUENCE</scope>
    <source>
        <strain evidence="2">ECLA1</strain>
    </source>
</reference>
<sequence>MDGVYRSSNVILELVIATKAYLTALTFYLLKPLPLIHSRKSSFESLTASFFPSFSPSSCKALVFPTQGQSLNQIWLRLVTSSLTNQNRAFQGHNLYLRLLGSKKLDTRCAKFSEFESFFLRRQSNIDSRRAVLFFFFKAIPKNLTTKGEFPFSILDRQNLDSAHLLRLSLKEGFSTDYGT</sequence>
<gene>
    <name evidence="2" type="ORF">RRG08_011813</name>
</gene>
<keyword evidence="1" id="KW-0812">Transmembrane</keyword>
<dbReference type="EMBL" id="JAWDGP010006055">
    <property type="protein sequence ID" value="KAK3748073.1"/>
    <property type="molecule type" value="Genomic_DNA"/>
</dbReference>
<dbReference type="Proteomes" id="UP001283361">
    <property type="component" value="Unassembled WGS sequence"/>
</dbReference>
<comment type="caution">
    <text evidence="2">The sequence shown here is derived from an EMBL/GenBank/DDBJ whole genome shotgun (WGS) entry which is preliminary data.</text>
</comment>
<evidence type="ECO:0000313" key="2">
    <source>
        <dbReference type="EMBL" id="KAK3748073.1"/>
    </source>
</evidence>
<proteinExistence type="predicted"/>
<evidence type="ECO:0000313" key="3">
    <source>
        <dbReference type="Proteomes" id="UP001283361"/>
    </source>
</evidence>
<dbReference type="AlphaFoldDB" id="A0AAE1D0G9"/>
<evidence type="ECO:0000256" key="1">
    <source>
        <dbReference type="SAM" id="Phobius"/>
    </source>
</evidence>
<keyword evidence="3" id="KW-1185">Reference proteome</keyword>
<keyword evidence="1" id="KW-1133">Transmembrane helix</keyword>
<organism evidence="2 3">
    <name type="scientific">Elysia crispata</name>
    <name type="common">lettuce slug</name>
    <dbReference type="NCBI Taxonomy" id="231223"/>
    <lineage>
        <taxon>Eukaryota</taxon>
        <taxon>Metazoa</taxon>
        <taxon>Spiralia</taxon>
        <taxon>Lophotrochozoa</taxon>
        <taxon>Mollusca</taxon>
        <taxon>Gastropoda</taxon>
        <taxon>Heterobranchia</taxon>
        <taxon>Euthyneura</taxon>
        <taxon>Panpulmonata</taxon>
        <taxon>Sacoglossa</taxon>
        <taxon>Placobranchoidea</taxon>
        <taxon>Plakobranchidae</taxon>
        <taxon>Elysia</taxon>
    </lineage>
</organism>
<name>A0AAE1D0G9_9GAST</name>
<keyword evidence="1" id="KW-0472">Membrane</keyword>